<accession>G2TQD1</accession>
<dbReference type="Proteomes" id="UP000009283">
    <property type="component" value="Chromosome"/>
</dbReference>
<keyword evidence="1" id="KW-0812">Transmembrane</keyword>
<sequence length="60" mass="6780">MKSFILSKTFVITYVIVLAIFGLQLMRPAKFINFLVLFVGSFFIAAGISFIINAFRKKTS</sequence>
<name>G2TQD1_HEYCO</name>
<reference evidence="2 3" key="1">
    <citation type="journal article" date="2011" name="Stand. Genomic Sci.">
        <title>Complete Genome Sequence of a thermotolerant sporogenic lactic acid bacterium, Bacillus coagulans strain 36D1.</title>
        <authorList>
            <person name="Rhee M.S."/>
            <person name="Moritz B.E."/>
            <person name="Xie G."/>
            <person name="Glavina Del Rio T."/>
            <person name="Dalin E."/>
            <person name="Tice H."/>
            <person name="Bruce D."/>
            <person name="Goodwin L."/>
            <person name="Chertkov O."/>
            <person name="Brettin T."/>
            <person name="Han C."/>
            <person name="Detter C."/>
            <person name="Pitluck S."/>
            <person name="Land M.L."/>
            <person name="Patel M."/>
            <person name="Ou M."/>
            <person name="Harbrucker R."/>
            <person name="Ingram L.O."/>
            <person name="Shanmugam K.T."/>
        </authorList>
    </citation>
    <scope>NUCLEOTIDE SEQUENCE [LARGE SCALE GENOMIC DNA]</scope>
    <source>
        <strain evidence="2 3">36D1</strain>
    </source>
</reference>
<protein>
    <submittedName>
        <fullName evidence="2">Uncharacterized protein</fullName>
    </submittedName>
</protein>
<gene>
    <name evidence="2" type="ORF">Bcoa_0556</name>
</gene>
<feature type="transmembrane region" description="Helical" evidence="1">
    <location>
        <begin position="5"/>
        <end position="25"/>
    </location>
</feature>
<dbReference type="EMBL" id="CP003056">
    <property type="protein sequence ID" value="AEO99779.1"/>
    <property type="molecule type" value="Genomic_DNA"/>
</dbReference>
<evidence type="ECO:0000313" key="3">
    <source>
        <dbReference type="Proteomes" id="UP000009283"/>
    </source>
</evidence>
<organism evidence="2 3">
    <name type="scientific">Heyndrickxia coagulans 36D1</name>
    <dbReference type="NCBI Taxonomy" id="345219"/>
    <lineage>
        <taxon>Bacteria</taxon>
        <taxon>Bacillati</taxon>
        <taxon>Bacillota</taxon>
        <taxon>Bacilli</taxon>
        <taxon>Bacillales</taxon>
        <taxon>Bacillaceae</taxon>
        <taxon>Heyndrickxia</taxon>
    </lineage>
</organism>
<proteinExistence type="predicted"/>
<evidence type="ECO:0000256" key="1">
    <source>
        <dbReference type="SAM" id="Phobius"/>
    </source>
</evidence>
<keyword evidence="1" id="KW-0472">Membrane</keyword>
<dbReference type="AlphaFoldDB" id="G2TQD1"/>
<evidence type="ECO:0000313" key="2">
    <source>
        <dbReference type="EMBL" id="AEO99779.1"/>
    </source>
</evidence>
<dbReference type="KEGG" id="bag:Bcoa_0556"/>
<feature type="transmembrane region" description="Helical" evidence="1">
    <location>
        <begin position="31"/>
        <end position="55"/>
    </location>
</feature>
<dbReference type="HOGENOM" id="CLU_2931461_0_0_9"/>
<keyword evidence="1" id="KW-1133">Transmembrane helix</keyword>